<accession>A0A1I2NPC7</accession>
<dbReference type="Proteomes" id="UP000198876">
    <property type="component" value="Unassembled WGS sequence"/>
</dbReference>
<dbReference type="GO" id="GO:0008081">
    <property type="term" value="F:phosphoric diester hydrolase activity"/>
    <property type="evidence" value="ECO:0007669"/>
    <property type="project" value="InterPro"/>
</dbReference>
<gene>
    <name evidence="3" type="ORF">SAMN04488063_1290</name>
</gene>
<keyword evidence="4" id="KW-1185">Reference proteome</keyword>
<feature type="region of interest" description="Disordered" evidence="1">
    <location>
        <begin position="25"/>
        <end position="52"/>
    </location>
</feature>
<dbReference type="SUPFAM" id="SSF51695">
    <property type="entry name" value="PLC-like phosphodiesterases"/>
    <property type="match status" value="1"/>
</dbReference>
<dbReference type="GO" id="GO:0006629">
    <property type="term" value="P:lipid metabolic process"/>
    <property type="evidence" value="ECO:0007669"/>
    <property type="project" value="InterPro"/>
</dbReference>
<dbReference type="RefSeq" id="WP_092890017.1">
    <property type="nucleotide sequence ID" value="NZ_FOOQ01000001.1"/>
</dbReference>
<dbReference type="STRING" id="553467.SAMN04488063_1290"/>
<dbReference type="EMBL" id="FOOQ01000001">
    <property type="protein sequence ID" value="SFG05764.1"/>
    <property type="molecule type" value="Genomic_DNA"/>
</dbReference>
<dbReference type="InterPro" id="IPR030395">
    <property type="entry name" value="GP_PDE_dom"/>
</dbReference>
<dbReference type="InterPro" id="IPR006311">
    <property type="entry name" value="TAT_signal"/>
</dbReference>
<dbReference type="PROSITE" id="PS51704">
    <property type="entry name" value="GP_PDE"/>
    <property type="match status" value="1"/>
</dbReference>
<dbReference type="Gene3D" id="3.20.20.190">
    <property type="entry name" value="Phosphatidylinositol (PI) phosphodiesterase"/>
    <property type="match status" value="1"/>
</dbReference>
<dbReference type="PANTHER" id="PTHR46211:SF14">
    <property type="entry name" value="GLYCEROPHOSPHODIESTER PHOSPHODIESTERASE"/>
    <property type="match status" value="1"/>
</dbReference>
<proteinExistence type="predicted"/>
<dbReference type="InterPro" id="IPR017946">
    <property type="entry name" value="PLC-like_Pdiesterase_TIM-brl"/>
</dbReference>
<feature type="compositionally biased region" description="Basic and acidic residues" evidence="1">
    <location>
        <begin position="35"/>
        <end position="50"/>
    </location>
</feature>
<dbReference type="AlphaFoldDB" id="A0A1I2NPC7"/>
<name>A0A1I2NPC7_9EURY</name>
<evidence type="ECO:0000313" key="4">
    <source>
        <dbReference type="Proteomes" id="UP000198876"/>
    </source>
</evidence>
<sequence length="330" mass="36534">MSRDRLTLDRRSFVAGTGAAVGTVGLSGAASARGSDADDGKSHDDGHDDSPTIIAHRGFAGQYPENTVGAFERAAADGAEMIEVDIMLTADERVVVFHDDKLSSRDGGERGLTDMEGNLWDYTWEELKDAEVLESGETIPTLEQSLEAIPDDVGVNLEFKHPGETDLYFATKISEETLEEQKETWRPLTENALEIASDYDNDILVSSFYEAALAAVREEDPDVPIAFLFWDSIEEGLEITREYDCEAVHPPYNMVKGTPFFNDEYYVEADTFETDLDLVAEAHDEDRTVNTWTIGTWYQAEKLAAAGVDGLIADYPNLLWSESDDESTDD</sequence>
<protein>
    <submittedName>
        <fullName evidence="3">Glycerophosphoryl diester phosphodiesterase</fullName>
    </submittedName>
</protein>
<feature type="domain" description="GP-PDE" evidence="2">
    <location>
        <begin position="51"/>
        <end position="323"/>
    </location>
</feature>
<dbReference type="Pfam" id="PF03009">
    <property type="entry name" value="GDPD"/>
    <property type="match status" value="1"/>
</dbReference>
<organism evidence="3 4">
    <name type="scientific">Halopelagius inordinatus</name>
    <dbReference type="NCBI Taxonomy" id="553467"/>
    <lineage>
        <taxon>Archaea</taxon>
        <taxon>Methanobacteriati</taxon>
        <taxon>Methanobacteriota</taxon>
        <taxon>Stenosarchaea group</taxon>
        <taxon>Halobacteria</taxon>
        <taxon>Halobacteriales</taxon>
        <taxon>Haloferacaceae</taxon>
    </lineage>
</organism>
<feature type="compositionally biased region" description="Low complexity" evidence="1">
    <location>
        <begin position="25"/>
        <end position="34"/>
    </location>
</feature>
<dbReference type="PROSITE" id="PS51318">
    <property type="entry name" value="TAT"/>
    <property type="match status" value="1"/>
</dbReference>
<dbReference type="CDD" id="cd08556">
    <property type="entry name" value="GDPD"/>
    <property type="match status" value="1"/>
</dbReference>
<evidence type="ECO:0000259" key="2">
    <source>
        <dbReference type="PROSITE" id="PS51704"/>
    </source>
</evidence>
<dbReference type="OrthoDB" id="19020at2157"/>
<evidence type="ECO:0000313" key="3">
    <source>
        <dbReference type="EMBL" id="SFG05764.1"/>
    </source>
</evidence>
<dbReference type="PANTHER" id="PTHR46211">
    <property type="entry name" value="GLYCEROPHOSPHORYL DIESTER PHOSPHODIESTERASE"/>
    <property type="match status" value="1"/>
</dbReference>
<reference evidence="4" key="1">
    <citation type="submission" date="2016-10" db="EMBL/GenBank/DDBJ databases">
        <authorList>
            <person name="Varghese N."/>
            <person name="Submissions S."/>
        </authorList>
    </citation>
    <scope>NUCLEOTIDE SEQUENCE [LARGE SCALE GENOMIC DNA]</scope>
    <source>
        <strain evidence="4">CGMCC 1.7739</strain>
    </source>
</reference>
<evidence type="ECO:0000256" key="1">
    <source>
        <dbReference type="SAM" id="MobiDB-lite"/>
    </source>
</evidence>